<dbReference type="PANTHER" id="PTHR15139">
    <property type="entry name" value="TUBULIN FOLDING COFACTOR C"/>
    <property type="match status" value="1"/>
</dbReference>
<evidence type="ECO:0000256" key="5">
    <source>
        <dbReference type="ARBA" id="ARBA00023186"/>
    </source>
</evidence>
<dbReference type="RefSeq" id="XP_004030240.1">
    <property type="nucleotide sequence ID" value="XM_004030192.1"/>
</dbReference>
<dbReference type="AlphaFoldDB" id="G0R0L8"/>
<keyword evidence="10" id="KW-1185">Reference proteome</keyword>
<dbReference type="SMART" id="SM00673">
    <property type="entry name" value="CARP"/>
    <property type="match status" value="2"/>
</dbReference>
<dbReference type="GO" id="GO:0004222">
    <property type="term" value="F:metalloendopeptidase activity"/>
    <property type="evidence" value="ECO:0007669"/>
    <property type="project" value="UniProtKB-EC"/>
</dbReference>
<evidence type="ECO:0000256" key="7">
    <source>
        <dbReference type="SAM" id="Coils"/>
    </source>
</evidence>
<dbReference type="STRING" id="857967.G0R0L8"/>
<dbReference type="Gene3D" id="1.20.58.1250">
    <property type="entry name" value="Tubulin Binding Cofactor C, N-terminal domain"/>
    <property type="match status" value="1"/>
</dbReference>
<proteinExistence type="inferred from homology"/>
<evidence type="ECO:0000256" key="6">
    <source>
        <dbReference type="ARBA" id="ARBA00026055"/>
    </source>
</evidence>
<dbReference type="InterPro" id="IPR031925">
    <property type="entry name" value="TBCC_N"/>
</dbReference>
<organism evidence="9 10">
    <name type="scientific">Ichthyophthirius multifiliis</name>
    <name type="common">White spot disease agent</name>
    <name type="synonym">Ich</name>
    <dbReference type="NCBI Taxonomy" id="5932"/>
    <lineage>
        <taxon>Eukaryota</taxon>
        <taxon>Sar</taxon>
        <taxon>Alveolata</taxon>
        <taxon>Ciliophora</taxon>
        <taxon>Intramacronucleata</taxon>
        <taxon>Oligohymenophorea</taxon>
        <taxon>Hymenostomatida</taxon>
        <taxon>Ophryoglenina</taxon>
        <taxon>Ichthyophthirius</taxon>
    </lineage>
</organism>
<comment type="similarity">
    <text evidence="2">Belongs to the TBCC family.</text>
</comment>
<evidence type="ECO:0000313" key="10">
    <source>
        <dbReference type="Proteomes" id="UP000008983"/>
    </source>
</evidence>
<keyword evidence="7" id="KW-0175">Coiled coil</keyword>
<feature type="coiled-coil region" evidence="7">
    <location>
        <begin position="4"/>
        <end position="120"/>
    </location>
</feature>
<dbReference type="InterPro" id="IPR038397">
    <property type="entry name" value="TBCC_N_sf"/>
</dbReference>
<evidence type="ECO:0000256" key="1">
    <source>
        <dbReference type="ARBA" id="ARBA00004496"/>
    </source>
</evidence>
<keyword evidence="5" id="KW-0143">Chaperone</keyword>
<evidence type="ECO:0000256" key="2">
    <source>
        <dbReference type="ARBA" id="ARBA00008848"/>
    </source>
</evidence>
<dbReference type="Gene3D" id="2.160.20.70">
    <property type="match status" value="1"/>
</dbReference>
<dbReference type="eggNOG" id="KOG2512">
    <property type="taxonomic scope" value="Eukaryota"/>
</dbReference>
<dbReference type="InterPro" id="IPR027684">
    <property type="entry name" value="TBCC"/>
</dbReference>
<comment type="subcellular location">
    <subcellularLocation>
        <location evidence="1">Cytoplasm</location>
    </subcellularLocation>
</comment>
<keyword evidence="3" id="KW-0963">Cytoplasm</keyword>
<dbReference type="GO" id="GO:0015631">
    <property type="term" value="F:tubulin binding"/>
    <property type="evidence" value="ECO:0007669"/>
    <property type="project" value="InterPro"/>
</dbReference>
<dbReference type="InParanoid" id="G0R0L8"/>
<comment type="subunit">
    <text evidence="6">Supercomplex made of cofactors A to E. Cofactors A and D function by capturing and stabilizing tubulin in a quasi-native conformation. Cofactor E binds to the cofactor D-tubulin complex; interaction with cofactor C then causes the release of tubulin polypeptides that are committed to the native state.</text>
</comment>
<dbReference type="GO" id="GO:0007023">
    <property type="term" value="P:post-chaperonin tubulin folding pathway"/>
    <property type="evidence" value="ECO:0007669"/>
    <property type="project" value="InterPro"/>
</dbReference>
<reference evidence="9 10" key="1">
    <citation type="submission" date="2011-07" db="EMBL/GenBank/DDBJ databases">
        <authorList>
            <person name="Coyne R."/>
            <person name="Brami D."/>
            <person name="Johnson J."/>
            <person name="Hostetler J."/>
            <person name="Hannick L."/>
            <person name="Clark T."/>
            <person name="Cassidy-Hanley D."/>
            <person name="Inman J."/>
        </authorList>
    </citation>
    <scope>NUCLEOTIDE SEQUENCE [LARGE SCALE GENOMIC DNA]</scope>
    <source>
        <strain evidence="9 10">G5</strain>
    </source>
</reference>
<feature type="domain" description="C-CAP/cofactor C-like" evidence="8">
    <location>
        <begin position="158"/>
        <end position="302"/>
    </location>
</feature>
<keyword evidence="9" id="KW-0378">Hydrolase</keyword>
<evidence type="ECO:0000313" key="9">
    <source>
        <dbReference type="EMBL" id="EGR29004.1"/>
    </source>
</evidence>
<evidence type="ECO:0000256" key="3">
    <source>
        <dbReference type="ARBA" id="ARBA00022490"/>
    </source>
</evidence>
<dbReference type="GO" id="GO:0005737">
    <property type="term" value="C:cytoplasm"/>
    <property type="evidence" value="ECO:0007669"/>
    <property type="project" value="UniProtKB-SubCell"/>
</dbReference>
<protein>
    <submittedName>
        <fullName evidence="9">Tubulin-specific chaperone c, putative</fullName>
        <ecNumber evidence="9">3.4.24.69</ecNumber>
    </submittedName>
</protein>
<dbReference type="InterPro" id="IPR006599">
    <property type="entry name" value="CARP_motif"/>
</dbReference>
<dbReference type="PANTHER" id="PTHR15139:SF0">
    <property type="entry name" value="TUBULIN-SPECIFIC CHAPERONE C"/>
    <property type="match status" value="1"/>
</dbReference>
<dbReference type="OMA" id="CDAMRFG"/>
<name>G0R0L8_ICHMU</name>
<dbReference type="InterPro" id="IPR012945">
    <property type="entry name" value="Tubulin-bd_cofactor_C_dom"/>
</dbReference>
<dbReference type="OrthoDB" id="293406at2759"/>
<dbReference type="InterPro" id="IPR016098">
    <property type="entry name" value="CAP/MinC_C"/>
</dbReference>
<evidence type="ECO:0000259" key="8">
    <source>
        <dbReference type="PROSITE" id="PS51329"/>
    </source>
</evidence>
<dbReference type="PROSITE" id="PS51329">
    <property type="entry name" value="C_CAP_COFACTOR_C"/>
    <property type="match status" value="1"/>
</dbReference>
<gene>
    <name evidence="9" type="ORF">IMG5_165490</name>
</gene>
<dbReference type="Pfam" id="PF16752">
    <property type="entry name" value="TBCC_N"/>
    <property type="match status" value="1"/>
</dbReference>
<dbReference type="Proteomes" id="UP000008983">
    <property type="component" value="Unassembled WGS sequence"/>
</dbReference>
<dbReference type="GeneID" id="14905086"/>
<dbReference type="GO" id="GO:0007021">
    <property type="term" value="P:tubulin complex assembly"/>
    <property type="evidence" value="ECO:0007669"/>
    <property type="project" value="TreeGrafter"/>
</dbReference>
<dbReference type="Pfam" id="PF07986">
    <property type="entry name" value="TBCC"/>
    <property type="match status" value="1"/>
</dbReference>
<dbReference type="EC" id="3.4.24.69" evidence="9"/>
<accession>G0R0L8</accession>
<evidence type="ECO:0000256" key="4">
    <source>
        <dbReference type="ARBA" id="ARBA00022990"/>
    </source>
</evidence>
<dbReference type="EMBL" id="GL984196">
    <property type="protein sequence ID" value="EGR29004.1"/>
    <property type="molecule type" value="Genomic_DNA"/>
</dbReference>
<sequence>MNTNITAEQKKKNFEDLLEKQEQERQLFKEQKKKNDEQLKDPREKILTIQKEFRSQYDLLQNMLKQFNKETSSINEYFLEFKKLKDLFLQTNYALTTFDKQQYKEQLEKLEKTIFQAKEIAQPRTKFRFSQQINKNSTKQNQESQQIQHFKDFSEDIPGFSNIEDQKIIVEDINNNNQYNLTRTCKLLNIKNSQIFLNDIFDTIYIKNIKNSQIFIGPVKFSVLIDNCENSELSIASHQIRIHNSKQTVFNIFSTSKSIIENCTQVNFKQYNHSYLNFEKDFYSSGMKGKNNLWQEIQDFDWLKQEKSPNFTYIYE</sequence>
<keyword evidence="4" id="KW-0007">Acetylation</keyword>
<dbReference type="InterPro" id="IPR017901">
    <property type="entry name" value="C-CAP_CF_C-like"/>
</dbReference>